<dbReference type="PROSITE" id="PS51608">
    <property type="entry name" value="SAM_MT_UBIE"/>
    <property type="match status" value="1"/>
</dbReference>
<dbReference type="SUPFAM" id="SSF53335">
    <property type="entry name" value="S-adenosyl-L-methionine-dependent methyltransferases"/>
    <property type="match status" value="1"/>
</dbReference>
<dbReference type="GO" id="GO:0043770">
    <property type="term" value="F:demethylmenaquinone methyltransferase activity"/>
    <property type="evidence" value="ECO:0007669"/>
    <property type="project" value="UniProtKB-UniRule"/>
</dbReference>
<dbReference type="UniPathway" id="UPA00079">
    <property type="reaction ID" value="UER00169"/>
</dbReference>
<comment type="caution">
    <text evidence="5">Lacks conserved residue(s) required for the propagation of feature annotation.</text>
</comment>
<dbReference type="CDD" id="cd02440">
    <property type="entry name" value="AdoMet_MTases"/>
    <property type="match status" value="1"/>
</dbReference>
<dbReference type="NCBIfam" id="TIGR01934">
    <property type="entry name" value="MenG_MenH_UbiE"/>
    <property type="match status" value="1"/>
</dbReference>
<keyword evidence="1 5" id="KW-0474">Menaquinone biosynthesis</keyword>
<evidence type="ECO:0000256" key="3">
    <source>
        <dbReference type="ARBA" id="ARBA00022679"/>
    </source>
</evidence>
<evidence type="ECO:0000256" key="1">
    <source>
        <dbReference type="ARBA" id="ARBA00022428"/>
    </source>
</evidence>
<gene>
    <name evidence="5" type="primary">menG</name>
    <name evidence="6" type="ORF">CLV99_2545</name>
</gene>
<name>A0A4R6WC80_9SPHI</name>
<dbReference type="InterPro" id="IPR023576">
    <property type="entry name" value="UbiE/COQ5_MeTrFase_CS"/>
</dbReference>
<dbReference type="EMBL" id="SNYV01000014">
    <property type="protein sequence ID" value="TDQ77149.1"/>
    <property type="molecule type" value="Genomic_DNA"/>
</dbReference>
<dbReference type="PANTHER" id="PTHR43591">
    <property type="entry name" value="METHYLTRANSFERASE"/>
    <property type="match status" value="1"/>
</dbReference>
<feature type="binding site" evidence="5">
    <location>
        <position position="80"/>
    </location>
    <ligand>
        <name>S-adenosyl-L-methionine</name>
        <dbReference type="ChEBI" id="CHEBI:59789"/>
    </ligand>
</feature>
<comment type="pathway">
    <text evidence="5">Quinol/quinone metabolism; menaquinone biosynthesis; menaquinol from 1,4-dihydroxy-2-naphthoate: step 2/2.</text>
</comment>
<dbReference type="AlphaFoldDB" id="A0A4R6WC80"/>
<sequence>MKILYYLCSMSNGASTLKPYKSKEGGKKEQVADMFNNISHKYDLLNRIMTMRIDVIWRKKAIRSLQSIKPQLMLDVATGTGDFAIESLRILKPKKIIGIDISQGMLNVAKEKISKKGLEQKLEVQLADSENLPFDDNTFDAVTVAFGVRNFENLDKGLSEINRVLKPGGKAVILELSNPTAFPIKQLFQLYFHKFIPAIGKLISKDSSAYSYLPESVAKFPDGKRFAAITTQVGFKETKVRPQTFGFCTIYEAVK</sequence>
<evidence type="ECO:0000313" key="7">
    <source>
        <dbReference type="Proteomes" id="UP000295292"/>
    </source>
</evidence>
<protein>
    <recommendedName>
        <fullName evidence="5">Demethylmenaquinone methyltransferase</fullName>
        <ecNumber evidence="5">2.1.1.163</ecNumber>
    </recommendedName>
</protein>
<comment type="catalytic activity">
    <reaction evidence="5">
        <text>a 2-demethylmenaquinol + S-adenosyl-L-methionine = a menaquinol + S-adenosyl-L-homocysteine + H(+)</text>
        <dbReference type="Rhea" id="RHEA:42640"/>
        <dbReference type="Rhea" id="RHEA-COMP:9539"/>
        <dbReference type="Rhea" id="RHEA-COMP:9563"/>
        <dbReference type="ChEBI" id="CHEBI:15378"/>
        <dbReference type="ChEBI" id="CHEBI:18151"/>
        <dbReference type="ChEBI" id="CHEBI:55437"/>
        <dbReference type="ChEBI" id="CHEBI:57856"/>
        <dbReference type="ChEBI" id="CHEBI:59789"/>
        <dbReference type="EC" id="2.1.1.163"/>
    </reaction>
</comment>
<comment type="caution">
    <text evidence="6">The sequence shown here is derived from an EMBL/GenBank/DDBJ whole genome shotgun (WGS) entry which is preliminary data.</text>
</comment>
<dbReference type="InterPro" id="IPR004033">
    <property type="entry name" value="UbiE/COQ5_MeTrFase"/>
</dbReference>
<dbReference type="HAMAP" id="MF_01813">
    <property type="entry name" value="MenG_UbiE_methyltr"/>
    <property type="match status" value="1"/>
</dbReference>
<dbReference type="Gene3D" id="3.40.50.150">
    <property type="entry name" value="Vaccinia Virus protein VP39"/>
    <property type="match status" value="1"/>
</dbReference>
<evidence type="ECO:0000256" key="4">
    <source>
        <dbReference type="ARBA" id="ARBA00022691"/>
    </source>
</evidence>
<feature type="binding site" evidence="5">
    <location>
        <begin position="128"/>
        <end position="129"/>
    </location>
    <ligand>
        <name>S-adenosyl-L-methionine</name>
        <dbReference type="ChEBI" id="CHEBI:59789"/>
    </ligand>
</feature>
<evidence type="ECO:0000313" key="6">
    <source>
        <dbReference type="EMBL" id="TDQ77149.1"/>
    </source>
</evidence>
<evidence type="ECO:0000256" key="5">
    <source>
        <dbReference type="HAMAP-Rule" id="MF_01813"/>
    </source>
</evidence>
<dbReference type="PROSITE" id="PS01184">
    <property type="entry name" value="UBIE_2"/>
    <property type="match status" value="1"/>
</dbReference>
<feature type="binding site" evidence="5">
    <location>
        <position position="100"/>
    </location>
    <ligand>
        <name>S-adenosyl-L-methionine</name>
        <dbReference type="ChEBI" id="CHEBI:59789"/>
    </ligand>
</feature>
<comment type="function">
    <text evidence="5">Methyltransferase required for the conversion of demethylmenaquinol (DMKH2) to menaquinol (MKH2).</text>
</comment>
<keyword evidence="7" id="KW-1185">Reference proteome</keyword>
<dbReference type="GO" id="GO:0009234">
    <property type="term" value="P:menaquinone biosynthetic process"/>
    <property type="evidence" value="ECO:0007669"/>
    <property type="project" value="UniProtKB-UniRule"/>
</dbReference>
<keyword evidence="2 5" id="KW-0489">Methyltransferase</keyword>
<organism evidence="6 7">
    <name type="scientific">Sphingobacterium yanglingense</name>
    <dbReference type="NCBI Taxonomy" id="1437280"/>
    <lineage>
        <taxon>Bacteria</taxon>
        <taxon>Pseudomonadati</taxon>
        <taxon>Bacteroidota</taxon>
        <taxon>Sphingobacteriia</taxon>
        <taxon>Sphingobacteriales</taxon>
        <taxon>Sphingobacteriaceae</taxon>
        <taxon>Sphingobacterium</taxon>
    </lineage>
</organism>
<proteinExistence type="inferred from homology"/>
<evidence type="ECO:0000256" key="2">
    <source>
        <dbReference type="ARBA" id="ARBA00022603"/>
    </source>
</evidence>
<dbReference type="GO" id="GO:0032259">
    <property type="term" value="P:methylation"/>
    <property type="evidence" value="ECO:0007669"/>
    <property type="project" value="UniProtKB-KW"/>
</dbReference>
<dbReference type="PANTHER" id="PTHR43591:SF24">
    <property type="entry name" value="2-METHOXY-6-POLYPRENYL-1,4-BENZOQUINOL METHYLASE, MITOCHONDRIAL"/>
    <property type="match status" value="1"/>
</dbReference>
<reference evidence="6 7" key="1">
    <citation type="submission" date="2019-03" db="EMBL/GenBank/DDBJ databases">
        <title>Genomic Encyclopedia of Archaeal and Bacterial Type Strains, Phase II (KMG-II): from individual species to whole genera.</title>
        <authorList>
            <person name="Goeker M."/>
        </authorList>
    </citation>
    <scope>NUCLEOTIDE SEQUENCE [LARGE SCALE GENOMIC DNA]</scope>
    <source>
        <strain evidence="6 7">DSM 28353</strain>
    </source>
</reference>
<comment type="similarity">
    <text evidence="5">Belongs to the class I-like SAM-binding methyltransferase superfamily. MenG/UbiE family.</text>
</comment>
<dbReference type="InterPro" id="IPR029063">
    <property type="entry name" value="SAM-dependent_MTases_sf"/>
</dbReference>
<dbReference type="Pfam" id="PF01209">
    <property type="entry name" value="Ubie_methyltran"/>
    <property type="match status" value="1"/>
</dbReference>
<dbReference type="Proteomes" id="UP000295292">
    <property type="component" value="Unassembled WGS sequence"/>
</dbReference>
<dbReference type="NCBIfam" id="NF001244">
    <property type="entry name" value="PRK00216.1-5"/>
    <property type="match status" value="1"/>
</dbReference>
<dbReference type="EC" id="2.1.1.163" evidence="5"/>
<accession>A0A4R6WC80</accession>
<keyword evidence="3 5" id="KW-0808">Transferase</keyword>
<keyword evidence="4 5" id="KW-0949">S-adenosyl-L-methionine</keyword>